<feature type="chain" id="PRO_5021874846" description="Transglycosylase SLT domain-containing protein" evidence="1">
    <location>
        <begin position="24"/>
        <end position="312"/>
    </location>
</feature>
<name>A0A510KVQ7_9FUSO</name>
<reference evidence="2 3" key="1">
    <citation type="submission" date="2019-07" db="EMBL/GenBank/DDBJ databases">
        <title>Complete Genome Sequence of Leptotrichia wadei Strain JMUB3936.</title>
        <authorList>
            <person name="Watanabe S."/>
            <person name="Cui L."/>
        </authorList>
    </citation>
    <scope>NUCLEOTIDE SEQUENCE [LARGE SCALE GENOMIC DNA]</scope>
    <source>
        <strain evidence="2 3">JMUB3936</strain>
    </source>
</reference>
<sequence length="312" mass="35980">MKSKKIKAIILLGALSASLTSFGFFKKSPKAKNENVKKVVKKADNLNQNKNITKNININEDKNKNSQNLSERPKLSISKEELNRVAKRIFQNEAAGKKNDLVVWNSGENFPSLGIGHFIWYKKNEKGKFEESFPPLVEFYKSKNIELPKIIKDNKFAPWKSREEFLKLKQNNNPEITELINFLYSTQDTQIEFIFNRLEDSLEKMLKVAKNKENVKKQFYRVANSPNGLYPLIDYVNFKGEGISPSETYNGQGWGLLQVLENMKGSQTGRAALEEFSQSAKSVLERRVKNSGAKNEQRWLRGWLNRCETYNN</sequence>
<dbReference type="RefSeq" id="WP_147004353.1">
    <property type="nucleotide sequence ID" value="NZ_AP019841.1"/>
</dbReference>
<accession>A0A510KVQ7</accession>
<evidence type="ECO:0000313" key="2">
    <source>
        <dbReference type="EMBL" id="BBM55706.1"/>
    </source>
</evidence>
<evidence type="ECO:0000256" key="1">
    <source>
        <dbReference type="SAM" id="SignalP"/>
    </source>
</evidence>
<evidence type="ECO:0000313" key="3">
    <source>
        <dbReference type="Proteomes" id="UP000321944"/>
    </source>
</evidence>
<keyword evidence="1" id="KW-0732">Signal</keyword>
<protein>
    <recommendedName>
        <fullName evidence="4">Transglycosylase SLT domain-containing protein</fullName>
    </recommendedName>
</protein>
<dbReference type="Proteomes" id="UP000321944">
    <property type="component" value="Chromosome"/>
</dbReference>
<dbReference type="OrthoDB" id="20998at2"/>
<dbReference type="AlphaFoldDB" id="A0A510KVQ7"/>
<proteinExistence type="predicted"/>
<feature type="signal peptide" evidence="1">
    <location>
        <begin position="1"/>
        <end position="23"/>
    </location>
</feature>
<organism evidence="2 3">
    <name type="scientific">Leptotrichia wadei</name>
    <dbReference type="NCBI Taxonomy" id="157687"/>
    <lineage>
        <taxon>Bacteria</taxon>
        <taxon>Fusobacteriati</taxon>
        <taxon>Fusobacteriota</taxon>
        <taxon>Fusobacteriia</taxon>
        <taxon>Fusobacteriales</taxon>
        <taxon>Leptotrichiaceae</taxon>
        <taxon>Leptotrichia</taxon>
    </lineage>
</organism>
<dbReference type="EMBL" id="AP019841">
    <property type="protein sequence ID" value="BBM55706.1"/>
    <property type="molecule type" value="Genomic_DNA"/>
</dbReference>
<gene>
    <name evidence="2" type="ORF">JMUB3936_2013</name>
</gene>
<evidence type="ECO:0008006" key="4">
    <source>
        <dbReference type="Google" id="ProtNLM"/>
    </source>
</evidence>